<dbReference type="EMBL" id="CDSF01000122">
    <property type="protein sequence ID" value="CEP01931.1"/>
    <property type="molecule type" value="Genomic_DNA"/>
</dbReference>
<evidence type="ECO:0000256" key="4">
    <source>
        <dbReference type="ARBA" id="ARBA00023157"/>
    </source>
</evidence>
<evidence type="ECO:0000256" key="5">
    <source>
        <dbReference type="RuleBase" id="RU364104"/>
    </source>
</evidence>
<organism evidence="6 7">
    <name type="scientific">Plasmodiophora brassicae</name>
    <name type="common">Clubroot disease agent</name>
    <dbReference type="NCBI Taxonomy" id="37360"/>
    <lineage>
        <taxon>Eukaryota</taxon>
        <taxon>Sar</taxon>
        <taxon>Rhizaria</taxon>
        <taxon>Endomyxa</taxon>
        <taxon>Phytomyxea</taxon>
        <taxon>Plasmodiophorida</taxon>
        <taxon>Plasmodiophoridae</taxon>
        <taxon>Plasmodiophora</taxon>
    </lineage>
</organism>
<evidence type="ECO:0000256" key="3">
    <source>
        <dbReference type="ARBA" id="ARBA00023128"/>
    </source>
</evidence>
<dbReference type="PANTHER" id="PTHR22977:SF1">
    <property type="entry name" value="COX ASSEMBLY MITOCHONDRIAL PROTEIN 2 HOMOLOG"/>
    <property type="match status" value="1"/>
</dbReference>
<keyword evidence="4" id="KW-1015">Disulfide bond</keyword>
<name>A0A0G4J3S4_PLABS</name>
<keyword evidence="7" id="KW-1185">Reference proteome</keyword>
<comment type="similarity">
    <text evidence="2 5">Belongs to the CMC family.</text>
</comment>
<dbReference type="Proteomes" id="UP000039324">
    <property type="component" value="Unassembled WGS sequence"/>
</dbReference>
<dbReference type="AlphaFoldDB" id="A0A0G4J3S4"/>
<evidence type="ECO:0000313" key="7">
    <source>
        <dbReference type="Proteomes" id="UP000039324"/>
    </source>
</evidence>
<keyword evidence="3 5" id="KW-0496">Mitochondrion</keyword>
<evidence type="ECO:0000256" key="1">
    <source>
        <dbReference type="ARBA" id="ARBA00004173"/>
    </source>
</evidence>
<dbReference type="OrthoDB" id="532630at2759"/>
<dbReference type="GO" id="GO:0005739">
    <property type="term" value="C:mitochondrion"/>
    <property type="evidence" value="ECO:0007669"/>
    <property type="project" value="UniProtKB-SubCell"/>
</dbReference>
<sequence>MHPVSGSDPRSHPACADAIVALATCHKERSIAKFFGACNDFKAALDQCMRSEKKERRERNRREAREFDMNWHALRESMRQKDV</sequence>
<evidence type="ECO:0000313" key="6">
    <source>
        <dbReference type="EMBL" id="CEP01931.1"/>
    </source>
</evidence>
<dbReference type="Pfam" id="PF08583">
    <property type="entry name" value="Cmc1"/>
    <property type="match status" value="1"/>
</dbReference>
<accession>A0A0G4J3S4</accession>
<proteinExistence type="inferred from homology"/>
<reference evidence="6 7" key="1">
    <citation type="submission" date="2015-02" db="EMBL/GenBank/DDBJ databases">
        <authorList>
            <person name="Chooi Y.-H."/>
        </authorList>
    </citation>
    <scope>NUCLEOTIDE SEQUENCE [LARGE SCALE GENOMIC DNA]</scope>
    <source>
        <strain evidence="6">E3</strain>
    </source>
</reference>
<dbReference type="OMA" id="CLRNEYI"/>
<comment type="subcellular location">
    <subcellularLocation>
        <location evidence="1 5">Mitochondrion</location>
    </subcellularLocation>
</comment>
<dbReference type="PANTHER" id="PTHR22977">
    <property type="entry name" value="COX ASSEMBLY MITOCHONDRIAL PROTEIN"/>
    <property type="match status" value="1"/>
</dbReference>
<dbReference type="InterPro" id="IPR013892">
    <property type="entry name" value="Cyt_c_biogenesis_Cmc1-like"/>
</dbReference>
<dbReference type="PROSITE" id="PS51808">
    <property type="entry name" value="CHCH"/>
    <property type="match status" value="1"/>
</dbReference>
<protein>
    <recommendedName>
        <fullName evidence="5">COX assembly mitochondrial protein</fullName>
    </recommendedName>
</protein>
<gene>
    <name evidence="6" type="ORF">PBRA_002197</name>
</gene>
<evidence type="ECO:0000256" key="2">
    <source>
        <dbReference type="ARBA" id="ARBA00007347"/>
    </source>
</evidence>